<feature type="region of interest" description="Disordered" evidence="1">
    <location>
        <begin position="1"/>
        <end position="33"/>
    </location>
</feature>
<dbReference type="EMBL" id="JAUSTW010000008">
    <property type="protein sequence ID" value="MDQ0201096.1"/>
    <property type="molecule type" value="Genomic_DNA"/>
</dbReference>
<evidence type="ECO:0000313" key="2">
    <source>
        <dbReference type="EMBL" id="MDQ0201096.1"/>
    </source>
</evidence>
<evidence type="ECO:0008006" key="4">
    <source>
        <dbReference type="Google" id="ProtNLM"/>
    </source>
</evidence>
<keyword evidence="3" id="KW-1185">Reference proteome</keyword>
<proteinExistence type="predicted"/>
<reference evidence="2 3" key="1">
    <citation type="submission" date="2023-07" db="EMBL/GenBank/DDBJ databases">
        <title>Genomic Encyclopedia of Type Strains, Phase IV (KMG-IV): sequencing the most valuable type-strain genomes for metagenomic binning, comparative biology and taxonomic classification.</title>
        <authorList>
            <person name="Goeker M."/>
        </authorList>
    </citation>
    <scope>NUCLEOTIDE SEQUENCE [LARGE SCALE GENOMIC DNA]</scope>
    <source>
        <strain evidence="2 3">DSM 27594</strain>
    </source>
</reference>
<name>A0ABT9XZU5_9BACI</name>
<protein>
    <recommendedName>
        <fullName evidence="4">DUF4025 domain-containing protein</fullName>
    </recommendedName>
</protein>
<gene>
    <name evidence="2" type="ORF">J2S10_004302</name>
</gene>
<dbReference type="Proteomes" id="UP001224122">
    <property type="component" value="Unassembled WGS sequence"/>
</dbReference>
<organism evidence="2 3">
    <name type="scientific">Neobacillus ginsengisoli</name>
    <dbReference type="NCBI Taxonomy" id="904295"/>
    <lineage>
        <taxon>Bacteria</taxon>
        <taxon>Bacillati</taxon>
        <taxon>Bacillota</taxon>
        <taxon>Bacilli</taxon>
        <taxon>Bacillales</taxon>
        <taxon>Bacillaceae</taxon>
        <taxon>Neobacillus</taxon>
    </lineage>
</organism>
<evidence type="ECO:0000256" key="1">
    <source>
        <dbReference type="SAM" id="MobiDB-lite"/>
    </source>
</evidence>
<feature type="compositionally biased region" description="Basic and acidic residues" evidence="1">
    <location>
        <begin position="1"/>
        <end position="11"/>
    </location>
</feature>
<dbReference type="RefSeq" id="WP_307412055.1">
    <property type="nucleotide sequence ID" value="NZ_JAUSTW010000008.1"/>
</dbReference>
<accession>A0ABT9XZU5</accession>
<sequence length="57" mass="6480">MYKENIKKIENNSDPSGMEQPLMTTGTTEAGFDWNSDKEKRVKKPMIGNTMVGEEDQ</sequence>
<evidence type="ECO:0000313" key="3">
    <source>
        <dbReference type="Proteomes" id="UP001224122"/>
    </source>
</evidence>
<comment type="caution">
    <text evidence="2">The sequence shown here is derived from an EMBL/GenBank/DDBJ whole genome shotgun (WGS) entry which is preliminary data.</text>
</comment>